<keyword evidence="7" id="KW-1185">Reference proteome</keyword>
<dbReference type="Proteomes" id="UP000638560">
    <property type="component" value="Unassembled WGS sequence"/>
</dbReference>
<dbReference type="InterPro" id="IPR013762">
    <property type="entry name" value="Integrase-like_cat_sf"/>
</dbReference>
<dbReference type="InterPro" id="IPR002104">
    <property type="entry name" value="Integrase_catalytic"/>
</dbReference>
<evidence type="ECO:0000313" key="6">
    <source>
        <dbReference type="EMBL" id="MBF9128698.1"/>
    </source>
</evidence>
<dbReference type="InterPro" id="IPR011010">
    <property type="entry name" value="DNA_brk_join_enz"/>
</dbReference>
<dbReference type="Pfam" id="PF00589">
    <property type="entry name" value="Phage_integrase"/>
    <property type="match status" value="1"/>
</dbReference>
<evidence type="ECO:0000256" key="3">
    <source>
        <dbReference type="ARBA" id="ARBA00023172"/>
    </source>
</evidence>
<dbReference type="InterPro" id="IPR050090">
    <property type="entry name" value="Tyrosine_recombinase_XerCD"/>
</dbReference>
<comment type="similarity">
    <text evidence="1">Belongs to the 'phage' integrase family.</text>
</comment>
<evidence type="ECO:0000313" key="7">
    <source>
        <dbReference type="Proteomes" id="UP000638560"/>
    </source>
</evidence>
<accession>A0ABS0GR80</accession>
<dbReference type="InterPro" id="IPR010998">
    <property type="entry name" value="Integrase_recombinase_N"/>
</dbReference>
<proteinExistence type="inferred from homology"/>
<organism evidence="6 7">
    <name type="scientific">Plantactinospora alkalitolerans</name>
    <dbReference type="NCBI Taxonomy" id="2789879"/>
    <lineage>
        <taxon>Bacteria</taxon>
        <taxon>Bacillati</taxon>
        <taxon>Actinomycetota</taxon>
        <taxon>Actinomycetes</taxon>
        <taxon>Micromonosporales</taxon>
        <taxon>Micromonosporaceae</taxon>
        <taxon>Plantactinospora</taxon>
    </lineage>
</organism>
<feature type="domain" description="Tyr recombinase" evidence="5">
    <location>
        <begin position="39"/>
        <end position="227"/>
    </location>
</feature>
<keyword evidence="2" id="KW-0238">DNA-binding</keyword>
<dbReference type="PANTHER" id="PTHR30349:SF64">
    <property type="entry name" value="PROPHAGE INTEGRASE INTD-RELATED"/>
    <property type="match status" value="1"/>
</dbReference>
<keyword evidence="3" id="KW-0233">DNA recombination</keyword>
<name>A0ABS0GR80_9ACTN</name>
<feature type="compositionally biased region" description="Basic and acidic residues" evidence="4">
    <location>
        <begin position="234"/>
        <end position="244"/>
    </location>
</feature>
<dbReference type="EMBL" id="JADPUN010000086">
    <property type="protein sequence ID" value="MBF9128698.1"/>
    <property type="molecule type" value="Genomic_DNA"/>
</dbReference>
<dbReference type="Gene3D" id="1.10.443.10">
    <property type="entry name" value="Intergrase catalytic core"/>
    <property type="match status" value="1"/>
</dbReference>
<evidence type="ECO:0000256" key="4">
    <source>
        <dbReference type="SAM" id="MobiDB-lite"/>
    </source>
</evidence>
<dbReference type="PANTHER" id="PTHR30349">
    <property type="entry name" value="PHAGE INTEGRASE-RELATED"/>
    <property type="match status" value="1"/>
</dbReference>
<evidence type="ECO:0000256" key="1">
    <source>
        <dbReference type="ARBA" id="ARBA00008857"/>
    </source>
</evidence>
<evidence type="ECO:0000256" key="2">
    <source>
        <dbReference type="ARBA" id="ARBA00023125"/>
    </source>
</evidence>
<dbReference type="RefSeq" id="WP_196200351.1">
    <property type="nucleotide sequence ID" value="NZ_JADPUN010000086.1"/>
</dbReference>
<dbReference type="SUPFAM" id="SSF56349">
    <property type="entry name" value="DNA breaking-rejoining enzymes"/>
    <property type="match status" value="1"/>
</dbReference>
<gene>
    <name evidence="6" type="ORF">I0C86_06800</name>
</gene>
<dbReference type="PROSITE" id="PS51898">
    <property type="entry name" value="TYR_RECOMBINASE"/>
    <property type="match status" value="1"/>
</dbReference>
<protein>
    <submittedName>
        <fullName evidence="6">Site-specific integrase</fullName>
    </submittedName>
</protein>
<sequence length="279" mass="30400">MTVAKAYRLLRSILNTAVSDRLITKNPCQIPGAGLEKSPERPTATIEQVFTIAGAVPERYRVLVLLACFNSLRWGELAALARKHVDTIEGTVLVERSVVELPTAELVFGPPKSDASVRVVTIPNICLPDVVRHLANFTNESPEALLFVGPKNGPLRRSNFQDHWRKATAEAGIPGLHFHDLRHTGNTWAAETGATLRDLMDRMGHSTTRAALIYLHKTAGRDRKIADALSKFVEDARKDTKASDTDDEDQAQTDATGDTAEGTEGHTEPEGHAGGTTPR</sequence>
<reference evidence="6 7" key="1">
    <citation type="submission" date="2020-11" db="EMBL/GenBank/DDBJ databases">
        <title>A novel isolate from a Black sea contaminated sediment with potential to produce alkanes: Plantactinospora alkalitolerans sp. nov.</title>
        <authorList>
            <person name="Carro L."/>
            <person name="Veyisoglu A."/>
            <person name="Guven K."/>
            <person name="Schumann P."/>
            <person name="Klenk H.-P."/>
            <person name="Sahin N."/>
        </authorList>
    </citation>
    <scope>NUCLEOTIDE SEQUENCE [LARGE SCALE GENOMIC DNA]</scope>
    <source>
        <strain evidence="6 7">S1510</strain>
    </source>
</reference>
<evidence type="ECO:0000259" key="5">
    <source>
        <dbReference type="PROSITE" id="PS51898"/>
    </source>
</evidence>
<feature type="compositionally biased region" description="Low complexity" evidence="4">
    <location>
        <begin position="252"/>
        <end position="262"/>
    </location>
</feature>
<feature type="region of interest" description="Disordered" evidence="4">
    <location>
        <begin position="234"/>
        <end position="279"/>
    </location>
</feature>
<dbReference type="Gene3D" id="1.10.150.130">
    <property type="match status" value="1"/>
</dbReference>
<comment type="caution">
    <text evidence="6">The sequence shown here is derived from an EMBL/GenBank/DDBJ whole genome shotgun (WGS) entry which is preliminary data.</text>
</comment>
<dbReference type="CDD" id="cd01189">
    <property type="entry name" value="INT_ICEBs1_C_like"/>
    <property type="match status" value="1"/>
</dbReference>